<comment type="caution">
    <text evidence="12">The sequence shown here is derived from an EMBL/GenBank/DDBJ whole genome shotgun (WGS) entry which is preliminary data.</text>
</comment>
<keyword evidence="3 8" id="KW-0808">Transferase</keyword>
<feature type="transmembrane region" description="Helical" evidence="8">
    <location>
        <begin position="219"/>
        <end position="241"/>
    </location>
</feature>
<evidence type="ECO:0000256" key="5">
    <source>
        <dbReference type="ARBA" id="ARBA00022989"/>
    </source>
</evidence>
<protein>
    <recommendedName>
        <fullName evidence="8">S-acyltransferase</fullName>
        <ecNumber evidence="8">2.3.1.225</ecNumber>
    </recommendedName>
    <alternativeName>
        <fullName evidence="8">Palmitoyltransferase</fullName>
    </alternativeName>
</protein>
<dbReference type="SUPFAM" id="SSF53901">
    <property type="entry name" value="Thiolase-like"/>
    <property type="match status" value="1"/>
</dbReference>
<comment type="catalytic activity">
    <reaction evidence="8">
        <text>L-cysteinyl-[protein] + hexadecanoyl-CoA = S-hexadecanoyl-L-cysteinyl-[protein] + CoA</text>
        <dbReference type="Rhea" id="RHEA:36683"/>
        <dbReference type="Rhea" id="RHEA-COMP:10131"/>
        <dbReference type="Rhea" id="RHEA-COMP:11032"/>
        <dbReference type="ChEBI" id="CHEBI:29950"/>
        <dbReference type="ChEBI" id="CHEBI:57287"/>
        <dbReference type="ChEBI" id="CHEBI:57379"/>
        <dbReference type="ChEBI" id="CHEBI:74151"/>
        <dbReference type="EC" id="2.3.1.225"/>
    </reaction>
</comment>
<dbReference type="InterPro" id="IPR001594">
    <property type="entry name" value="Palmitoyltrfase_DHHC"/>
</dbReference>
<name>A0A822YDZ0_NELNU</name>
<dbReference type="EC" id="2.3.1.225" evidence="8"/>
<evidence type="ECO:0000256" key="8">
    <source>
        <dbReference type="RuleBase" id="RU079119"/>
    </source>
</evidence>
<dbReference type="GO" id="GO:0006633">
    <property type="term" value="P:fatty acid biosynthetic process"/>
    <property type="evidence" value="ECO:0007669"/>
    <property type="project" value="InterPro"/>
</dbReference>
<feature type="region of interest" description="Disordered" evidence="9">
    <location>
        <begin position="249"/>
        <end position="271"/>
    </location>
</feature>
<dbReference type="AlphaFoldDB" id="A0A822YDZ0"/>
<dbReference type="InterPro" id="IPR039859">
    <property type="entry name" value="PFA4/ZDH16/20/ERF2-like"/>
</dbReference>
<feature type="transmembrane region" description="Helical" evidence="8">
    <location>
        <begin position="186"/>
        <end position="207"/>
    </location>
</feature>
<evidence type="ECO:0000256" key="7">
    <source>
        <dbReference type="ARBA" id="ARBA00023315"/>
    </source>
</evidence>
<dbReference type="PROSITE" id="PS50216">
    <property type="entry name" value="DHHC"/>
    <property type="match status" value="1"/>
</dbReference>
<evidence type="ECO:0000256" key="6">
    <source>
        <dbReference type="ARBA" id="ARBA00023136"/>
    </source>
</evidence>
<evidence type="ECO:0000256" key="2">
    <source>
        <dbReference type="ARBA" id="ARBA00008574"/>
    </source>
</evidence>
<dbReference type="Pfam" id="PF08392">
    <property type="entry name" value="FAE1_CUT1_RppA"/>
    <property type="match status" value="1"/>
</dbReference>
<feature type="domain" description="Palmitoyltransferase DHHC" evidence="10">
    <location>
        <begin position="291"/>
        <end position="415"/>
    </location>
</feature>
<gene>
    <name evidence="12" type="ORF">HUJ06_009214</name>
</gene>
<sequence length="536" mass="60762">MTPPCPVYLVNFSCYLPPLDLRVNFKDFMEHSRLTREFDESSLEFQRKILERSGLSEETHVPDTMHYIPPWPAMANTREEAKQFPLLIILSCIGESLVFVFFPHLKSRSRFSVVLSCTARTENWSFRGQDFVKMEGKLFTSPPPPQLSYSNRRIIGSISQSKRVYQVWKGRNRFFLGGRLIFGPDVMSMVFTIFLIVTPVILFAVFVSPSLVDEFPHHLGNLIVAVSVVFTAYVIVLLFLTSGRDPGIVPRNSHPPEPENESASSSGCPGSQGNLPPMKDVIVNGVVVKVKYCHTCLIYRPPRCSHCSICNNCVERFDHHCPWVGQCIGKRNYRFFFMFVSSTTMLCLYVFAFCLVNIRKIMDASQCNLWEALLKSPVSGMLVLYTFLAAWFVGGLTAFHIYLICTNQTTYENFRYRSEGKKNPYNLGWARNIGEIFFSKIPSSKNNFRARVKEDSSAALTSSLSLDHPMSPEMPQTSFDIETGGKRQPVVGNEFEDLQGQIESVSGSERCLTQARHTNRDKKGDLETPVIHVLAV</sequence>
<keyword evidence="4 8" id="KW-0812">Transmembrane</keyword>
<comment type="subcellular location">
    <subcellularLocation>
        <location evidence="1">Membrane</location>
        <topology evidence="1">Multi-pass membrane protein</topology>
    </subcellularLocation>
</comment>
<evidence type="ECO:0000256" key="3">
    <source>
        <dbReference type="ARBA" id="ARBA00022679"/>
    </source>
</evidence>
<dbReference type="Pfam" id="PF01529">
    <property type="entry name" value="DHHC"/>
    <property type="match status" value="1"/>
</dbReference>
<proteinExistence type="inferred from homology"/>
<organism evidence="12 13">
    <name type="scientific">Nelumbo nucifera</name>
    <name type="common">Sacred lotus</name>
    <dbReference type="NCBI Taxonomy" id="4432"/>
    <lineage>
        <taxon>Eukaryota</taxon>
        <taxon>Viridiplantae</taxon>
        <taxon>Streptophyta</taxon>
        <taxon>Embryophyta</taxon>
        <taxon>Tracheophyta</taxon>
        <taxon>Spermatophyta</taxon>
        <taxon>Magnoliopsida</taxon>
        <taxon>Proteales</taxon>
        <taxon>Nelumbonaceae</taxon>
        <taxon>Nelumbo</taxon>
    </lineage>
</organism>
<feature type="domain" description="FAE" evidence="11">
    <location>
        <begin position="6"/>
        <end position="84"/>
    </location>
</feature>
<dbReference type="Proteomes" id="UP000607653">
    <property type="component" value="Unassembled WGS sequence"/>
</dbReference>
<feature type="transmembrane region" description="Helical" evidence="8">
    <location>
        <begin position="378"/>
        <end position="405"/>
    </location>
</feature>
<comment type="domain">
    <text evidence="8">The DHHC domain is required for palmitoyltransferase activity.</text>
</comment>
<dbReference type="PANTHER" id="PTHR22883">
    <property type="entry name" value="ZINC FINGER DHHC DOMAIN CONTAINING PROTEIN"/>
    <property type="match status" value="1"/>
</dbReference>
<feature type="transmembrane region" description="Helical" evidence="8">
    <location>
        <begin position="84"/>
        <end position="102"/>
    </location>
</feature>
<feature type="transmembrane region" description="Helical" evidence="8">
    <location>
        <begin position="335"/>
        <end position="358"/>
    </location>
</feature>
<dbReference type="EMBL" id="DUZY01000003">
    <property type="protein sequence ID" value="DAD30363.1"/>
    <property type="molecule type" value="Genomic_DNA"/>
</dbReference>
<dbReference type="GO" id="GO:0019706">
    <property type="term" value="F:protein-cysteine S-palmitoyltransferase activity"/>
    <property type="evidence" value="ECO:0007669"/>
    <property type="project" value="UniProtKB-EC"/>
</dbReference>
<dbReference type="InterPro" id="IPR013601">
    <property type="entry name" value="FAE1_typ3_polyketide_synth"/>
</dbReference>
<dbReference type="InterPro" id="IPR016039">
    <property type="entry name" value="Thiolase-like"/>
</dbReference>
<evidence type="ECO:0000256" key="4">
    <source>
        <dbReference type="ARBA" id="ARBA00022692"/>
    </source>
</evidence>
<accession>A0A822YDZ0</accession>
<evidence type="ECO:0000256" key="9">
    <source>
        <dbReference type="SAM" id="MobiDB-lite"/>
    </source>
</evidence>
<evidence type="ECO:0000259" key="11">
    <source>
        <dbReference type="Pfam" id="PF08392"/>
    </source>
</evidence>
<dbReference type="GO" id="GO:0016020">
    <property type="term" value="C:membrane"/>
    <property type="evidence" value="ECO:0007669"/>
    <property type="project" value="UniProtKB-SubCell"/>
</dbReference>
<keyword evidence="13" id="KW-1185">Reference proteome</keyword>
<dbReference type="PANTHER" id="PTHR22883:SF324">
    <property type="entry name" value="S-ACYLTRANSFERASE"/>
    <property type="match status" value="1"/>
</dbReference>
<keyword evidence="7 8" id="KW-0012">Acyltransferase</keyword>
<evidence type="ECO:0000313" key="12">
    <source>
        <dbReference type="EMBL" id="DAD30363.1"/>
    </source>
</evidence>
<evidence type="ECO:0000313" key="13">
    <source>
        <dbReference type="Proteomes" id="UP000607653"/>
    </source>
</evidence>
<comment type="similarity">
    <text evidence="2 8">Belongs to the DHHC palmitoyltransferase family.</text>
</comment>
<evidence type="ECO:0000256" key="1">
    <source>
        <dbReference type="ARBA" id="ARBA00004141"/>
    </source>
</evidence>
<keyword evidence="6 8" id="KW-0472">Membrane</keyword>
<reference evidence="12 13" key="1">
    <citation type="journal article" date="2020" name="Mol. Biol. Evol.">
        <title>Distinct Expression and Methylation Patterns for Genes with Different Fates following a Single Whole-Genome Duplication in Flowering Plants.</title>
        <authorList>
            <person name="Shi T."/>
            <person name="Rahmani R.S."/>
            <person name="Gugger P.F."/>
            <person name="Wang M."/>
            <person name="Li H."/>
            <person name="Zhang Y."/>
            <person name="Li Z."/>
            <person name="Wang Q."/>
            <person name="Van de Peer Y."/>
            <person name="Marchal K."/>
            <person name="Chen J."/>
        </authorList>
    </citation>
    <scope>NUCLEOTIDE SEQUENCE [LARGE SCALE GENOMIC DNA]</scope>
    <source>
        <tissue evidence="12">Leaf</tissue>
    </source>
</reference>
<evidence type="ECO:0000259" key="10">
    <source>
        <dbReference type="Pfam" id="PF01529"/>
    </source>
</evidence>
<keyword evidence="5 8" id="KW-1133">Transmembrane helix</keyword>